<dbReference type="STRING" id="2163413.A0A4P6XJY8"/>
<dbReference type="PANTHER" id="PTHR47934:SF6">
    <property type="entry name" value="MITOCHONDRIAL GROUP I INTRON SPLICING FACTOR CCM1-RELATED"/>
    <property type="match status" value="1"/>
</dbReference>
<evidence type="ECO:0000313" key="6">
    <source>
        <dbReference type="Proteomes" id="UP000292447"/>
    </source>
</evidence>
<gene>
    <name evidence="5" type="primary">MPUL0B08340</name>
    <name evidence="5" type="ORF">METSCH_B08340</name>
</gene>
<evidence type="ECO:0000313" key="5">
    <source>
        <dbReference type="EMBL" id="QBM87627.1"/>
    </source>
</evidence>
<dbReference type="NCBIfam" id="TIGR00756">
    <property type="entry name" value="PPR"/>
    <property type="match status" value="2"/>
</dbReference>
<dbReference type="Gene3D" id="1.25.40.10">
    <property type="entry name" value="Tetratricopeptide repeat domain"/>
    <property type="match status" value="2"/>
</dbReference>
<dbReference type="AlphaFoldDB" id="A0A4P6XJY8"/>
<organism evidence="5 6">
    <name type="scientific">Metschnikowia aff. pulcherrima</name>
    <dbReference type="NCBI Taxonomy" id="2163413"/>
    <lineage>
        <taxon>Eukaryota</taxon>
        <taxon>Fungi</taxon>
        <taxon>Dikarya</taxon>
        <taxon>Ascomycota</taxon>
        <taxon>Saccharomycotina</taxon>
        <taxon>Pichiomycetes</taxon>
        <taxon>Metschnikowiaceae</taxon>
        <taxon>Metschnikowia</taxon>
    </lineage>
</organism>
<dbReference type="PROSITE" id="PS51375">
    <property type="entry name" value="PPR"/>
    <property type="match status" value="1"/>
</dbReference>
<comment type="subcellular location">
    <subcellularLocation>
        <location evidence="1">Mitochondrion</location>
    </subcellularLocation>
</comment>
<dbReference type="Pfam" id="PF01535">
    <property type="entry name" value="PPR"/>
    <property type="match status" value="2"/>
</dbReference>
<dbReference type="GO" id="GO:0006396">
    <property type="term" value="P:RNA processing"/>
    <property type="evidence" value="ECO:0007669"/>
    <property type="project" value="TreeGrafter"/>
</dbReference>
<evidence type="ECO:0000256" key="4">
    <source>
        <dbReference type="SAM" id="MobiDB-lite"/>
    </source>
</evidence>
<protein>
    <recommendedName>
        <fullName evidence="2">Mitochondrial 15S rRNA processing factor CCM1</fullName>
    </recommendedName>
</protein>
<feature type="region of interest" description="Disordered" evidence="4">
    <location>
        <begin position="32"/>
        <end position="63"/>
    </location>
</feature>
<feature type="compositionally biased region" description="Basic and acidic residues" evidence="4">
    <location>
        <begin position="45"/>
        <end position="54"/>
    </location>
</feature>
<dbReference type="PANTHER" id="PTHR47934">
    <property type="entry name" value="PENTATRICOPEPTIDE REPEAT-CONTAINING PROTEIN PET309, MITOCHONDRIAL"/>
    <property type="match status" value="1"/>
</dbReference>
<dbReference type="InterPro" id="IPR011990">
    <property type="entry name" value="TPR-like_helical_dom_sf"/>
</dbReference>
<dbReference type="GO" id="GO:0003729">
    <property type="term" value="F:mRNA binding"/>
    <property type="evidence" value="ECO:0007669"/>
    <property type="project" value="TreeGrafter"/>
</dbReference>
<evidence type="ECO:0000256" key="2">
    <source>
        <dbReference type="ARBA" id="ARBA00044527"/>
    </source>
</evidence>
<sequence length="745" mass="84623">MLPRKTDGLLRFSNLLINSRRYVFILSSERKRRADTKKYNPPKWSNREEAKIRVSEQASASGTPKKVKDFVASVSDYVKHHRSPQTQNSEAKSLLTPHEPASEEKAESYRSHQSPRFDPSRLSLLTPAVDIPSSFQKKLGPALKVLVSKEHQNWSLALKQIENAGGFHDEAQIDIRKLVYNIPQKQLVLVFPQIERLLQEAGIPKSPKIINAYLKGLVAGGSISDERIQLMENYVAEMRLFGKKSRLSRESYEILIEAYGKSRDIAKMESAINEMRALGLTSTPNIYHSVLNTCVYKTGDHKQAVQIFDLMKFLSGSMAPGPSQYQDIIVSYINNNDVEKALDLYEDMLSKNVPTNQKILVALARGCAMRKQMRLRAWDFIFEIYEQGWEPTIPTLEYMIYLAAKDGDLSLSRALYQRLNVLESLSPRSFGFLMLAYAHSGATYDIKKYTVPAVLVHERGKNFRRNLIDKTTFTPNMNNPKTAVPFLPMNSLMSANELLSESSAVMAHSVLVNPALVSQASVDMFMDIAAKLGSLEEFIDRYNQFTYFDDEGVPITLSASLIEELPSPHKQLDTNMNTDAQDGKDKILTHTKSPILSPNVKGIHQLRFPRTTKTYCIALQAAAKSRNYEFSQVIWQERGLYRKSKSFRSLDANKRKDFDFQFAATMVHCLTEMELLDDALAILVSTEYQFKWTWKELKPLHAAAVKLGHDKITKTVRGIASRAQVNFEGKIKRSDFKKYVSLRGF</sequence>
<evidence type="ECO:0000256" key="1">
    <source>
        <dbReference type="ARBA" id="ARBA00004173"/>
    </source>
</evidence>
<dbReference type="InterPro" id="IPR002885">
    <property type="entry name" value="PPR_rpt"/>
</dbReference>
<reference evidence="6" key="1">
    <citation type="submission" date="2019-03" db="EMBL/GenBank/DDBJ databases">
        <title>Snf2 controls pulcherriminic acid biosynthesis and connects pigmentation and antifungal activity of the yeast Metschnikowia pulcherrima.</title>
        <authorList>
            <person name="Gore-Lloyd D."/>
            <person name="Sumann I."/>
            <person name="Brachmann A.O."/>
            <person name="Schneeberger K."/>
            <person name="Ortiz-Merino R.A."/>
            <person name="Moreno-Beltran M."/>
            <person name="Schlaefli M."/>
            <person name="Kirner P."/>
            <person name="Santos Kron A."/>
            <person name="Wolfe K.H."/>
            <person name="Piel J."/>
            <person name="Ahrens C.H."/>
            <person name="Henk D."/>
            <person name="Freimoser F.M."/>
        </authorList>
    </citation>
    <scope>NUCLEOTIDE SEQUENCE [LARGE SCALE GENOMIC DNA]</scope>
    <source>
        <strain evidence="6">APC 1.2</strain>
    </source>
</reference>
<feature type="region of interest" description="Disordered" evidence="4">
    <location>
        <begin position="78"/>
        <end position="119"/>
    </location>
</feature>
<dbReference type="GO" id="GO:0005739">
    <property type="term" value="C:mitochondrion"/>
    <property type="evidence" value="ECO:0007669"/>
    <property type="project" value="UniProtKB-SubCell"/>
</dbReference>
<feature type="repeat" description="PPR" evidence="3">
    <location>
        <begin position="248"/>
        <end position="282"/>
    </location>
</feature>
<dbReference type="Proteomes" id="UP000292447">
    <property type="component" value="Chromosome II"/>
</dbReference>
<accession>A0A4P6XJY8</accession>
<dbReference type="InterPro" id="IPR051114">
    <property type="entry name" value="Mito_RNA_Proc_CCM1"/>
</dbReference>
<dbReference type="EMBL" id="CP034457">
    <property type="protein sequence ID" value="QBM87627.1"/>
    <property type="molecule type" value="Genomic_DNA"/>
</dbReference>
<dbReference type="GO" id="GO:0007005">
    <property type="term" value="P:mitochondrion organization"/>
    <property type="evidence" value="ECO:0007669"/>
    <property type="project" value="TreeGrafter"/>
</dbReference>
<evidence type="ECO:0000256" key="3">
    <source>
        <dbReference type="PROSITE-ProRule" id="PRU00708"/>
    </source>
</evidence>
<feature type="compositionally biased region" description="Basic and acidic residues" evidence="4">
    <location>
        <begin position="100"/>
        <end position="110"/>
    </location>
</feature>
<proteinExistence type="predicted"/>
<name>A0A4P6XJY8_9ASCO</name>
<keyword evidence="6" id="KW-1185">Reference proteome</keyword>